<dbReference type="Gene3D" id="1.10.357.140">
    <property type="entry name" value="UbiA prenyltransferase"/>
    <property type="match status" value="1"/>
</dbReference>
<organism evidence="7 8">
    <name type="scientific">Corallincola holothuriorum</name>
    <dbReference type="NCBI Taxonomy" id="2282215"/>
    <lineage>
        <taxon>Bacteria</taxon>
        <taxon>Pseudomonadati</taxon>
        <taxon>Pseudomonadota</taxon>
        <taxon>Gammaproteobacteria</taxon>
        <taxon>Alteromonadales</taxon>
        <taxon>Psychromonadaceae</taxon>
        <taxon>Corallincola</taxon>
    </lineage>
</organism>
<evidence type="ECO:0000313" key="7">
    <source>
        <dbReference type="EMBL" id="RCU49193.1"/>
    </source>
</evidence>
<evidence type="ECO:0000256" key="1">
    <source>
        <dbReference type="ARBA" id="ARBA00004141"/>
    </source>
</evidence>
<dbReference type="InterPro" id="IPR000537">
    <property type="entry name" value="UbiA_prenyltransferase"/>
</dbReference>
<gene>
    <name evidence="7" type="ORF">DU002_12640</name>
</gene>
<dbReference type="GO" id="GO:0016020">
    <property type="term" value="C:membrane"/>
    <property type="evidence" value="ECO:0007669"/>
    <property type="project" value="UniProtKB-SubCell"/>
</dbReference>
<feature type="transmembrane region" description="Helical" evidence="6">
    <location>
        <begin position="135"/>
        <end position="156"/>
    </location>
</feature>
<feature type="transmembrane region" description="Helical" evidence="6">
    <location>
        <begin position="46"/>
        <end position="67"/>
    </location>
</feature>
<protein>
    <recommendedName>
        <fullName evidence="9">4-hydroxybenzoate polyprenyltransferase</fullName>
    </recommendedName>
</protein>
<dbReference type="PANTHER" id="PTHR42723">
    <property type="entry name" value="CHLOROPHYLL SYNTHASE"/>
    <property type="match status" value="1"/>
</dbReference>
<feature type="transmembrane region" description="Helical" evidence="6">
    <location>
        <begin position="113"/>
        <end position="130"/>
    </location>
</feature>
<reference evidence="7 8" key="1">
    <citation type="submission" date="2018-07" db="EMBL/GenBank/DDBJ databases">
        <title>Corallincola holothuriorum sp. nov., a new facultative anaerobe isolated from sea cucumber Apostichopus japonicus.</title>
        <authorList>
            <person name="Xia H."/>
        </authorList>
    </citation>
    <scope>NUCLEOTIDE SEQUENCE [LARGE SCALE GENOMIC DNA]</scope>
    <source>
        <strain evidence="7 8">C4</strain>
    </source>
</reference>
<feature type="transmembrane region" description="Helical" evidence="6">
    <location>
        <begin position="162"/>
        <end position="180"/>
    </location>
</feature>
<sequence>MPHMANRTLTKAILQLIRLPNGFSAIGNIVAAFFIATQGHGDIAELLTLIAISLCFFHGGMVLNDCFDLNEDRRERPERPLPSGQLSVKWAFVGGASLLLTGLALSLSLGMQSFYIALALAINVVAYDAIRHQGFVAAGLMGSCRYLNWLLGLSIIELNALWALLPLPVFAYIFGLTLLSQQETCATNPKRLLTVAAVMTVVMLLLVTLWFGQTPHGYLFLAMTLSGWIILMLRLKQLYNDFTPGAVKGMVIMLLMGIIPFDALLLLAAGLPLAALALLLLMVPGKLIAKQLYMT</sequence>
<comment type="caution">
    <text evidence="7">The sequence shown here is derived from an EMBL/GenBank/DDBJ whole genome shotgun (WGS) entry which is preliminary data.</text>
</comment>
<feature type="transmembrane region" description="Helical" evidence="6">
    <location>
        <begin position="192"/>
        <end position="211"/>
    </location>
</feature>
<dbReference type="AlphaFoldDB" id="A0A368NH31"/>
<keyword evidence="5 6" id="KW-0472">Membrane</keyword>
<evidence type="ECO:0000256" key="2">
    <source>
        <dbReference type="ARBA" id="ARBA00022475"/>
    </source>
</evidence>
<evidence type="ECO:0008006" key="9">
    <source>
        <dbReference type="Google" id="ProtNLM"/>
    </source>
</evidence>
<evidence type="ECO:0000256" key="6">
    <source>
        <dbReference type="SAM" id="Phobius"/>
    </source>
</evidence>
<feature type="transmembrane region" description="Helical" evidence="6">
    <location>
        <begin position="265"/>
        <end position="289"/>
    </location>
</feature>
<keyword evidence="3 6" id="KW-0812">Transmembrane</keyword>
<proteinExistence type="predicted"/>
<keyword evidence="2" id="KW-1003">Cell membrane</keyword>
<evidence type="ECO:0000313" key="8">
    <source>
        <dbReference type="Proteomes" id="UP000252558"/>
    </source>
</evidence>
<evidence type="ECO:0000256" key="3">
    <source>
        <dbReference type="ARBA" id="ARBA00022692"/>
    </source>
</evidence>
<dbReference type="EMBL" id="QPID01000007">
    <property type="protein sequence ID" value="RCU49193.1"/>
    <property type="molecule type" value="Genomic_DNA"/>
</dbReference>
<evidence type="ECO:0000256" key="5">
    <source>
        <dbReference type="ARBA" id="ARBA00023136"/>
    </source>
</evidence>
<feature type="transmembrane region" description="Helical" evidence="6">
    <location>
        <begin position="242"/>
        <end position="259"/>
    </location>
</feature>
<comment type="subcellular location">
    <subcellularLocation>
        <location evidence="1">Membrane</location>
        <topology evidence="1">Multi-pass membrane protein</topology>
    </subcellularLocation>
</comment>
<feature type="transmembrane region" description="Helical" evidence="6">
    <location>
        <begin position="21"/>
        <end position="40"/>
    </location>
</feature>
<dbReference type="GO" id="GO:0016765">
    <property type="term" value="F:transferase activity, transferring alkyl or aryl (other than methyl) groups"/>
    <property type="evidence" value="ECO:0007669"/>
    <property type="project" value="InterPro"/>
</dbReference>
<dbReference type="Pfam" id="PF01040">
    <property type="entry name" value="UbiA"/>
    <property type="match status" value="1"/>
</dbReference>
<dbReference type="PANTHER" id="PTHR42723:SF1">
    <property type="entry name" value="CHLOROPHYLL SYNTHASE, CHLOROPLASTIC"/>
    <property type="match status" value="1"/>
</dbReference>
<name>A0A368NH31_9GAMM</name>
<keyword evidence="8" id="KW-1185">Reference proteome</keyword>
<accession>A0A368NH31</accession>
<evidence type="ECO:0000256" key="4">
    <source>
        <dbReference type="ARBA" id="ARBA00022989"/>
    </source>
</evidence>
<feature type="transmembrane region" description="Helical" evidence="6">
    <location>
        <begin position="217"/>
        <end position="235"/>
    </location>
</feature>
<dbReference type="InterPro" id="IPR044878">
    <property type="entry name" value="UbiA_sf"/>
</dbReference>
<keyword evidence="4 6" id="KW-1133">Transmembrane helix</keyword>
<dbReference type="InterPro" id="IPR050475">
    <property type="entry name" value="Prenyltransferase_related"/>
</dbReference>
<dbReference type="Proteomes" id="UP000252558">
    <property type="component" value="Unassembled WGS sequence"/>
</dbReference>